<dbReference type="PANTHER" id="PTHR33434">
    <property type="entry name" value="DEGV DOMAIN-CONTAINING PROTEIN DR_1986-RELATED"/>
    <property type="match status" value="1"/>
</dbReference>
<evidence type="ECO:0000259" key="1">
    <source>
        <dbReference type="PROSITE" id="PS51480"/>
    </source>
</evidence>
<dbReference type="InterPro" id="IPR036117">
    <property type="entry name" value="DhaL_dom_sf"/>
</dbReference>
<name>Q1G9J7_LACDA</name>
<keyword evidence="2" id="KW-0418">Kinase</keyword>
<dbReference type="InterPro" id="IPR050270">
    <property type="entry name" value="DegV_domain_contain"/>
</dbReference>
<dbReference type="Pfam" id="PF02734">
    <property type="entry name" value="Dak2"/>
    <property type="match status" value="1"/>
</dbReference>
<dbReference type="InterPro" id="IPR004007">
    <property type="entry name" value="DhaL_dom"/>
</dbReference>
<sequence>MEDSILVLSEISSKEFRDMVRIASHRMSKNVQFVNDLNVFPVPDGDTGTNMNLTMESGAKAVSENASSSVGDLTESLAKGMLMGARGNSGVITSQLFRGFYKATQGKTTLNAQELANAFSNGVATAYKAVMKPVEGTILTVARVGAQAGANKANETDDVEEVMQAIVEGAKEALKSTPDLLPVLKQVGVVDSGGQGLVFIYEGFLEGLLGENLDDKYVPDADDMNSLINATHHQAVQGQLATSDIANGYCTEIMVDLKADVPNKKPFDLEEFRSYLSELGDSLLAVSDGEIAKVHVHTEYPGKVFLYGSQFGQLGKIKIDNMRIQHETIVDNEQEQQESVDFAVIAVASGNGVRKLFESEGVNRIISGGQTMNPSTQDIMDAITKSGAKQAIILPNNGNIIMSAKQAAEVAEIPVGIVPSKTIQQGLTAMLAFNPEASVDANVEAMTDELGSVKSGEVTRATRDTEINGVEIHKGNFIGIVEGTIVVDDVDPIVATVAMIEKMLDEDSEIVTVMYGSDATEEEAQAVVDRLEAAHEDDDCEFEIYDGGQPVYNFLISVE</sequence>
<dbReference type="Pfam" id="PF13684">
    <property type="entry name" value="FakA-like_C"/>
    <property type="match status" value="1"/>
</dbReference>
<dbReference type="InterPro" id="IPR033470">
    <property type="entry name" value="FakA-like_C"/>
</dbReference>
<dbReference type="GO" id="GO:0004371">
    <property type="term" value="F:glycerone kinase activity"/>
    <property type="evidence" value="ECO:0007669"/>
    <property type="project" value="InterPro"/>
</dbReference>
<accession>Q1G9J7</accession>
<dbReference type="KEGG" id="ldb:Ldb1390"/>
<dbReference type="SMART" id="SM01120">
    <property type="entry name" value="Dak2"/>
    <property type="match status" value="1"/>
</dbReference>
<dbReference type="SMART" id="SM01121">
    <property type="entry name" value="Dak1_2"/>
    <property type="match status" value="1"/>
</dbReference>
<dbReference type="PROSITE" id="PS51480">
    <property type="entry name" value="DHAL"/>
    <property type="match status" value="1"/>
</dbReference>
<dbReference type="AlphaFoldDB" id="Q1G9J7"/>
<dbReference type="Proteomes" id="UP000001259">
    <property type="component" value="Chromosome"/>
</dbReference>
<protein>
    <submittedName>
        <fullName evidence="2">Putative kinase</fullName>
    </submittedName>
</protein>
<evidence type="ECO:0000313" key="3">
    <source>
        <dbReference type="Proteomes" id="UP000001259"/>
    </source>
</evidence>
<organism evidence="2 3">
    <name type="scientific">Lactobacillus delbrueckii subsp. bulgaricus (strain ATCC 11842 / DSM 20081 / BCRC 10696 / JCM 1002 / NBRC 13953 / NCIMB 11778 / NCTC 12712 / WDCM 00102 / Lb 14)</name>
    <dbReference type="NCBI Taxonomy" id="390333"/>
    <lineage>
        <taxon>Bacteria</taxon>
        <taxon>Bacillati</taxon>
        <taxon>Bacillota</taxon>
        <taxon>Bacilli</taxon>
        <taxon>Lactobacillales</taxon>
        <taxon>Lactobacillaceae</taxon>
        <taxon>Lactobacillus</taxon>
    </lineage>
</organism>
<dbReference type="HOGENOM" id="CLU_017496_1_0_9"/>
<dbReference type="Pfam" id="PF21645">
    <property type="entry name" value="FakA-like_M"/>
    <property type="match status" value="1"/>
</dbReference>
<dbReference type="InterPro" id="IPR019986">
    <property type="entry name" value="YloV-like"/>
</dbReference>
<dbReference type="PANTHER" id="PTHR33434:SF4">
    <property type="entry name" value="PHOSPHATASE PROTEIN"/>
    <property type="match status" value="1"/>
</dbReference>
<dbReference type="eggNOG" id="COG1461">
    <property type="taxonomic scope" value="Bacteria"/>
</dbReference>
<dbReference type="GO" id="GO:0006071">
    <property type="term" value="P:glycerol metabolic process"/>
    <property type="evidence" value="ECO:0007669"/>
    <property type="project" value="InterPro"/>
</dbReference>
<dbReference type="Gene3D" id="1.25.40.340">
    <property type="match status" value="1"/>
</dbReference>
<proteinExistence type="predicted"/>
<dbReference type="SUPFAM" id="SSF101473">
    <property type="entry name" value="DhaL-like"/>
    <property type="match status" value="1"/>
</dbReference>
<evidence type="ECO:0000313" key="2">
    <source>
        <dbReference type="EMBL" id="CAI98191.1"/>
    </source>
</evidence>
<gene>
    <name evidence="2" type="ordered locus">Ldb1390</name>
</gene>
<dbReference type="NCBIfam" id="TIGR03599">
    <property type="entry name" value="YloV"/>
    <property type="match status" value="1"/>
</dbReference>
<dbReference type="InterPro" id="IPR048394">
    <property type="entry name" value="FakA-like_M"/>
</dbReference>
<dbReference type="EMBL" id="CR954253">
    <property type="protein sequence ID" value="CAI98191.1"/>
    <property type="molecule type" value="Genomic_DNA"/>
</dbReference>
<reference evidence="2 3" key="1">
    <citation type="journal article" date="2006" name="Proc. Natl. Acad. Sci. U.S.A.">
        <title>The complete genome sequence of Lactobacillus bulgaricus reveals extensive and ongoing reductive evolution.</title>
        <authorList>
            <person name="van de Guchte M."/>
            <person name="Penaud S."/>
            <person name="Grimaldi C."/>
            <person name="Barbe V."/>
            <person name="Bryson K."/>
            <person name="Nicolas P."/>
            <person name="Robert C."/>
            <person name="Oztas S."/>
            <person name="Mangenot S."/>
            <person name="Couloux A."/>
            <person name="Loux V."/>
            <person name="Dervyn R."/>
            <person name="Bossy R."/>
            <person name="Bolotin A."/>
            <person name="Batto J.-M."/>
            <person name="Walunas T."/>
            <person name="Gibrat J.-F."/>
            <person name="Bessieres P."/>
            <person name="Weissenbach J."/>
            <person name="Ehrlich S.D."/>
            <person name="Maguin E."/>
        </authorList>
    </citation>
    <scope>NUCLEOTIDE SEQUENCE [LARGE SCALE GENOMIC DNA]</scope>
    <source>
        <strain evidence="3">ATCC 11842 / DSM 20081 / BCRC 10696 / JCM 1002 / NBRC 13953 / NCIMB 11778 / NCTC 12712 / WDCM 00102 / Lb 14</strain>
    </source>
</reference>
<keyword evidence="3" id="KW-1185">Reference proteome</keyword>
<dbReference type="STRING" id="390333.Ldb1390"/>
<keyword evidence="2" id="KW-0808">Transferase</keyword>
<feature type="domain" description="DhaL" evidence="1">
    <location>
        <begin position="14"/>
        <end position="206"/>
    </location>
</feature>